<dbReference type="GeneID" id="111255074"/>
<dbReference type="OrthoDB" id="339151at2759"/>
<dbReference type="PROSITE" id="PS50177">
    <property type="entry name" value="NTF2_DOMAIN"/>
    <property type="match status" value="1"/>
</dbReference>
<dbReference type="SUPFAM" id="SSF54427">
    <property type="entry name" value="NTF2-like"/>
    <property type="match status" value="1"/>
</dbReference>
<dbReference type="AlphaFoldDB" id="A0A7M7KV37"/>
<dbReference type="RefSeq" id="XP_022672447.1">
    <property type="nucleotide sequence ID" value="XM_022816712.1"/>
</dbReference>
<feature type="compositionally biased region" description="Basic and acidic residues" evidence="4">
    <location>
        <begin position="441"/>
        <end position="454"/>
    </location>
</feature>
<dbReference type="InterPro" id="IPR002075">
    <property type="entry name" value="NTF2_dom"/>
</dbReference>
<evidence type="ECO:0000256" key="3">
    <source>
        <dbReference type="PROSITE-ProRule" id="PRU00176"/>
    </source>
</evidence>
<dbReference type="PANTHER" id="PTHR10693">
    <property type="entry name" value="RAS GTPASE-ACTIVATING PROTEIN-BINDING PROTEIN"/>
    <property type="match status" value="1"/>
</dbReference>
<feature type="compositionally biased region" description="Polar residues" evidence="4">
    <location>
        <begin position="376"/>
        <end position="410"/>
    </location>
</feature>
<evidence type="ECO:0000313" key="8">
    <source>
        <dbReference type="Proteomes" id="UP000594260"/>
    </source>
</evidence>
<feature type="region of interest" description="Disordered" evidence="4">
    <location>
        <begin position="552"/>
        <end position="636"/>
    </location>
</feature>
<dbReference type="FunFam" id="3.10.450.50:FF:000015">
    <property type="entry name" value="Ras GTPase-activating protein-binding protein 2"/>
    <property type="match status" value="1"/>
</dbReference>
<keyword evidence="8" id="KW-1185">Reference proteome</keyword>
<organism evidence="7 8">
    <name type="scientific">Varroa destructor</name>
    <name type="common">Honeybee mite</name>
    <dbReference type="NCBI Taxonomy" id="109461"/>
    <lineage>
        <taxon>Eukaryota</taxon>
        <taxon>Metazoa</taxon>
        <taxon>Ecdysozoa</taxon>
        <taxon>Arthropoda</taxon>
        <taxon>Chelicerata</taxon>
        <taxon>Arachnida</taxon>
        <taxon>Acari</taxon>
        <taxon>Parasitiformes</taxon>
        <taxon>Mesostigmata</taxon>
        <taxon>Gamasina</taxon>
        <taxon>Dermanyssoidea</taxon>
        <taxon>Varroidae</taxon>
        <taxon>Varroa</taxon>
    </lineage>
</organism>
<sequence length="636" mass="66376">MVMDGGSVVAQQPATPTATMSTTPQQQQQQSGQGQTQQQGQGNQTGGGTLEGAPNATRVAREFVRQYYTILHESPVHLHRFYNDDSDFIHGGLDSSCGPGAATGVRGQQEIHRTILALNFHDCYAKIAYVDAQESTNKSVVVQVAGELSNRGSPMRRFLQTFVLVPLSARKYYVRNDIFRYQDEIYTEDIADEDELNANEATASSASGSQHHHGGTLANGGGDHGHHGHPSPVNGTPETSMSSVSAPQTEKIYHSQSPPDQGARKDESREESVTSSNNNNINNNQWEGTTGQGQQQVAPAKQQPQTAATSAQSSQSSTTASGTGNMSENSTAAAVATSPDALPAAVSVSTPPVSTAPRSWSQMVQVKPAADPTPVITGQHQQATFGPPANNTSTNQPSNTFGGSSPQSGAVSGGMPQRPQHNRQGGPGGPRTNGMGGVGPVKKDVGSASPREDSTPVPTSAVPGGNDTKNIYNVPDNQQLFVGNIPTTATEQDLQDLFKQFGNVIGFRLQNSKNSSSGGVTGGKGSLPNFGFVLFDSAEPVRKLLREGPKTQLLTLPGKPPAVLNVEQKKPRAGAKGSRGPGGASVSGRPPMTNGGGSGGRREYSTGGDRRPPRSGMGGRGQSGSGHDGQVGPTQH</sequence>
<dbReference type="GO" id="GO:1990904">
    <property type="term" value="C:ribonucleoprotein complex"/>
    <property type="evidence" value="ECO:0007669"/>
    <property type="project" value="TreeGrafter"/>
</dbReference>
<dbReference type="Pfam" id="PF00076">
    <property type="entry name" value="RRM_1"/>
    <property type="match status" value="1"/>
</dbReference>
<feature type="domain" description="NTF2" evidence="6">
    <location>
        <begin position="59"/>
        <end position="181"/>
    </location>
</feature>
<dbReference type="InterPro" id="IPR035979">
    <property type="entry name" value="RBD_domain_sf"/>
</dbReference>
<reference evidence="7" key="1">
    <citation type="submission" date="2021-01" db="UniProtKB">
        <authorList>
            <consortium name="EnsemblMetazoa"/>
        </authorList>
    </citation>
    <scope>IDENTIFICATION</scope>
</reference>
<dbReference type="PROSITE" id="PS50102">
    <property type="entry name" value="RRM"/>
    <property type="match status" value="1"/>
</dbReference>
<keyword evidence="2 3" id="KW-0694">RNA-binding</keyword>
<dbReference type="Gene3D" id="3.10.450.50">
    <property type="match status" value="1"/>
</dbReference>
<dbReference type="CDD" id="cd00780">
    <property type="entry name" value="NTF2"/>
    <property type="match status" value="1"/>
</dbReference>
<feature type="compositionally biased region" description="Low complexity" evidence="4">
    <location>
        <begin position="10"/>
        <end position="42"/>
    </location>
</feature>
<dbReference type="SUPFAM" id="SSF54928">
    <property type="entry name" value="RNA-binding domain, RBD"/>
    <property type="match status" value="1"/>
</dbReference>
<name>A0A7M7KV37_VARDE</name>
<dbReference type="Proteomes" id="UP000594260">
    <property type="component" value="Unplaced"/>
</dbReference>
<dbReference type="OMA" id="RPRGNAY"/>
<feature type="domain" description="RRM" evidence="5">
    <location>
        <begin position="478"/>
        <end position="571"/>
    </location>
</feature>
<accession>A0A7M7KV37</accession>
<dbReference type="RefSeq" id="XP_022672446.1">
    <property type="nucleotide sequence ID" value="XM_022816711.1"/>
</dbReference>
<feature type="region of interest" description="Disordered" evidence="4">
    <location>
        <begin position="200"/>
        <end position="471"/>
    </location>
</feature>
<evidence type="ECO:0000313" key="7">
    <source>
        <dbReference type="EnsemblMetazoa" id="XP_022672446"/>
    </source>
</evidence>
<dbReference type="InParanoid" id="A0A7M7KV37"/>
<comment type="subcellular location">
    <subcellularLocation>
        <location evidence="1">Cytoplasm</location>
        <location evidence="1">Stress granule</location>
    </subcellularLocation>
</comment>
<dbReference type="EnsemblMetazoa" id="XM_022816711">
    <property type="protein sequence ID" value="XP_022672446"/>
    <property type="gene ID" value="LOC111255074"/>
</dbReference>
<evidence type="ECO:0000256" key="2">
    <source>
        <dbReference type="ARBA" id="ARBA00022884"/>
    </source>
</evidence>
<feature type="compositionally biased region" description="Polar residues" evidence="4">
    <location>
        <begin position="347"/>
        <end position="364"/>
    </location>
</feature>
<feature type="compositionally biased region" description="Gly residues" evidence="4">
    <location>
        <begin position="616"/>
        <end position="629"/>
    </location>
</feature>
<feature type="compositionally biased region" description="Low complexity" evidence="4">
    <location>
        <begin position="277"/>
        <end position="324"/>
    </location>
</feature>
<evidence type="ECO:0000256" key="1">
    <source>
        <dbReference type="ARBA" id="ARBA00004210"/>
    </source>
</evidence>
<evidence type="ECO:0000256" key="4">
    <source>
        <dbReference type="SAM" id="MobiDB-lite"/>
    </source>
</evidence>
<dbReference type="InterPro" id="IPR032710">
    <property type="entry name" value="NTF2-like_dom_sf"/>
</dbReference>
<dbReference type="PANTHER" id="PTHR10693:SF20">
    <property type="entry name" value="AT27578P"/>
    <property type="match status" value="1"/>
</dbReference>
<proteinExistence type="predicted"/>
<dbReference type="CTD" id="47998"/>
<protein>
    <submittedName>
        <fullName evidence="7">Uncharacterized protein</fullName>
    </submittedName>
</protein>
<dbReference type="GO" id="GO:0003729">
    <property type="term" value="F:mRNA binding"/>
    <property type="evidence" value="ECO:0007669"/>
    <property type="project" value="TreeGrafter"/>
</dbReference>
<feature type="compositionally biased region" description="Basic and acidic residues" evidence="4">
    <location>
        <begin position="262"/>
        <end position="272"/>
    </location>
</feature>
<dbReference type="Pfam" id="PF02136">
    <property type="entry name" value="NTF2"/>
    <property type="match status" value="1"/>
</dbReference>
<evidence type="ECO:0000259" key="6">
    <source>
        <dbReference type="PROSITE" id="PS50177"/>
    </source>
</evidence>
<dbReference type="InterPro" id="IPR012677">
    <property type="entry name" value="Nucleotide-bd_a/b_plait_sf"/>
</dbReference>
<feature type="compositionally biased region" description="Basic and acidic residues" evidence="4">
    <location>
        <begin position="600"/>
        <end position="612"/>
    </location>
</feature>
<dbReference type="RefSeq" id="XP_022672444.1">
    <property type="nucleotide sequence ID" value="XM_022816709.1"/>
</dbReference>
<dbReference type="SMART" id="SM00360">
    <property type="entry name" value="RRM"/>
    <property type="match status" value="1"/>
</dbReference>
<dbReference type="FunCoup" id="A0A7M7KV37">
    <property type="interactions" value="1516"/>
</dbReference>
<dbReference type="InterPro" id="IPR000504">
    <property type="entry name" value="RRM_dom"/>
</dbReference>
<dbReference type="EnsemblMetazoa" id="XM_022816712">
    <property type="protein sequence ID" value="XP_022672447"/>
    <property type="gene ID" value="LOC111255074"/>
</dbReference>
<evidence type="ECO:0000259" key="5">
    <source>
        <dbReference type="PROSITE" id="PS50102"/>
    </source>
</evidence>
<dbReference type="GO" id="GO:0010494">
    <property type="term" value="C:cytoplasmic stress granule"/>
    <property type="evidence" value="ECO:0007669"/>
    <property type="project" value="UniProtKB-SubCell"/>
</dbReference>
<feature type="region of interest" description="Disordered" evidence="4">
    <location>
        <begin position="1"/>
        <end position="54"/>
    </location>
</feature>
<dbReference type="InterPro" id="IPR018222">
    <property type="entry name" value="Nuclear_transport_factor_2_euk"/>
</dbReference>
<dbReference type="KEGG" id="vde:111255074"/>
<dbReference type="InterPro" id="IPR039539">
    <property type="entry name" value="Ras_GTPase_bind_prot"/>
</dbReference>
<feature type="compositionally biased region" description="Gly residues" evidence="4">
    <location>
        <begin position="425"/>
        <end position="439"/>
    </location>
</feature>
<dbReference type="GO" id="GO:0005829">
    <property type="term" value="C:cytosol"/>
    <property type="evidence" value="ECO:0007669"/>
    <property type="project" value="TreeGrafter"/>
</dbReference>
<feature type="compositionally biased region" description="Polar residues" evidence="4">
    <location>
        <begin position="233"/>
        <end position="259"/>
    </location>
</feature>
<dbReference type="EnsemblMetazoa" id="XM_022816709">
    <property type="protein sequence ID" value="XP_022672444"/>
    <property type="gene ID" value="LOC111255074"/>
</dbReference>
<dbReference type="Gene3D" id="3.30.70.330">
    <property type="match status" value="1"/>
</dbReference>